<dbReference type="PANTHER" id="PTHR43762:SF1">
    <property type="entry name" value="D-ARABINONO-1,4-LACTONE OXIDASE"/>
    <property type="match status" value="1"/>
</dbReference>
<keyword evidence="2" id="KW-0560">Oxidoreductase</keyword>
<feature type="domain" description="FAD-binding PCMH-type" evidence="4">
    <location>
        <begin position="23"/>
        <end position="193"/>
    </location>
</feature>
<organism evidence="5 6">
    <name type="scientific">Folsomia candida</name>
    <name type="common">Springtail</name>
    <dbReference type="NCBI Taxonomy" id="158441"/>
    <lineage>
        <taxon>Eukaryota</taxon>
        <taxon>Metazoa</taxon>
        <taxon>Ecdysozoa</taxon>
        <taxon>Arthropoda</taxon>
        <taxon>Hexapoda</taxon>
        <taxon>Collembola</taxon>
        <taxon>Entomobryomorpha</taxon>
        <taxon>Isotomoidea</taxon>
        <taxon>Isotomidae</taxon>
        <taxon>Proisotominae</taxon>
        <taxon>Folsomia</taxon>
    </lineage>
</organism>
<dbReference type="PIRSF" id="PIRSF000136">
    <property type="entry name" value="LGO_GLO"/>
    <property type="match status" value="1"/>
</dbReference>
<reference evidence="5 6" key="1">
    <citation type="submission" date="2015-12" db="EMBL/GenBank/DDBJ databases">
        <title>The genome of Folsomia candida.</title>
        <authorList>
            <person name="Faddeeva A."/>
            <person name="Derks M.F."/>
            <person name="Anvar Y."/>
            <person name="Smit S."/>
            <person name="Van Straalen N."/>
            <person name="Roelofs D."/>
        </authorList>
    </citation>
    <scope>NUCLEOTIDE SEQUENCE [LARGE SCALE GENOMIC DNA]</scope>
    <source>
        <strain evidence="5 6">VU population</strain>
        <tissue evidence="5">Whole body</tissue>
    </source>
</reference>
<evidence type="ECO:0000259" key="4">
    <source>
        <dbReference type="PROSITE" id="PS51387"/>
    </source>
</evidence>
<dbReference type="AlphaFoldDB" id="A0A226ETJ2"/>
<gene>
    <name evidence="5" type="ORF">Fcan01_05294</name>
</gene>
<comment type="caution">
    <text evidence="5">The sequence shown here is derived from an EMBL/GenBank/DDBJ whole genome shotgun (WGS) entry which is preliminary data.</text>
</comment>
<comment type="subcellular location">
    <subcellularLocation>
        <location evidence="1">Peroxisome</location>
    </subcellularLocation>
</comment>
<dbReference type="InterPro" id="IPR036318">
    <property type="entry name" value="FAD-bd_PCMH-like_sf"/>
</dbReference>
<sequence>MERIYSTDNLTERVYRSYQRSIYCNPKFKIQYPQNVTELVDLVKESIAKGYRVKGAIGNRHSITDIICTDGVPISLKNINYTEIENENDGGTASFGAGIELSDALIFLEKRNKTLIHVPTYGGITLGGAIATGAHGSSLVHPSSISDQIVRLQIIDGMGNLREISDPQDVNAFRVNLGLLGIIVKITLAIVPLFKATVQTTLEPESILMDGTAQRWANNLDWMQMWWFPSTSNVVVLKGHYHIKLTGSKSDDYLGNATSQFIPELDPVIITTGHDAYETLEANKNRPGLYALERFTELSLHSEVIGKPPIFSEDGVNIKNPANGIAWRLMSNRCHTYCPWNNGNTSSILPEEFSVALQILNLPSAIKTIKEILEIIPTAFTMVGIFIRFSKPSDSLMAISNGHETVTLEWASPMRDNPYEDAKGGLGAYQAILQSLIKNYKGRPHWGKNGLYYFRQSILEETTSNLDKFKSYMKKFDPDGTFMNNFGKRITGSSNEMNIDPLVHHCALQEYCICSKNEDCGHFQSCNKVKGFSVCRDLADVYSDSNYDPTNLTSILYAIGAILQVED</sequence>
<evidence type="ECO:0000256" key="1">
    <source>
        <dbReference type="ARBA" id="ARBA00004275"/>
    </source>
</evidence>
<dbReference type="InterPro" id="IPR016166">
    <property type="entry name" value="FAD-bd_PCMH"/>
</dbReference>
<accession>A0A226ETJ2</accession>
<evidence type="ECO:0000256" key="2">
    <source>
        <dbReference type="ARBA" id="ARBA00023002"/>
    </source>
</evidence>
<dbReference type="InterPro" id="IPR016169">
    <property type="entry name" value="FAD-bd_PCMH_sub2"/>
</dbReference>
<dbReference type="Proteomes" id="UP000198287">
    <property type="component" value="Unassembled WGS sequence"/>
</dbReference>
<evidence type="ECO:0000313" key="6">
    <source>
        <dbReference type="Proteomes" id="UP000198287"/>
    </source>
</evidence>
<dbReference type="InterPro" id="IPR006094">
    <property type="entry name" value="Oxid_FAD_bind_N"/>
</dbReference>
<dbReference type="STRING" id="158441.A0A226ETJ2"/>
<dbReference type="Gene3D" id="3.30.70.2520">
    <property type="match status" value="1"/>
</dbReference>
<dbReference type="OrthoDB" id="415825at2759"/>
<dbReference type="SUPFAM" id="SSF56176">
    <property type="entry name" value="FAD-binding/transporter-associated domain-like"/>
    <property type="match status" value="1"/>
</dbReference>
<name>A0A226ETJ2_FOLCA</name>
<dbReference type="Pfam" id="PF01565">
    <property type="entry name" value="FAD_binding_4"/>
    <property type="match status" value="1"/>
</dbReference>
<dbReference type="GO" id="GO:0005777">
    <property type="term" value="C:peroxisome"/>
    <property type="evidence" value="ECO:0007669"/>
    <property type="project" value="UniProtKB-SubCell"/>
</dbReference>
<dbReference type="Gene3D" id="3.30.465.10">
    <property type="match status" value="1"/>
</dbReference>
<dbReference type="InterPro" id="IPR010031">
    <property type="entry name" value="FAD_lactone_oxidase-like"/>
</dbReference>
<dbReference type="Pfam" id="PF04030">
    <property type="entry name" value="ALO"/>
    <property type="match status" value="1"/>
</dbReference>
<keyword evidence="6" id="KW-1185">Reference proteome</keyword>
<dbReference type="EMBL" id="LNIX01000002">
    <property type="protein sequence ID" value="OXA60528.1"/>
    <property type="molecule type" value="Genomic_DNA"/>
</dbReference>
<proteinExistence type="predicted"/>
<evidence type="ECO:0000256" key="3">
    <source>
        <dbReference type="ARBA" id="ARBA00023140"/>
    </source>
</evidence>
<evidence type="ECO:0000313" key="5">
    <source>
        <dbReference type="EMBL" id="OXA60528.1"/>
    </source>
</evidence>
<dbReference type="PROSITE" id="PS51387">
    <property type="entry name" value="FAD_PCMH"/>
    <property type="match status" value="1"/>
</dbReference>
<dbReference type="InterPro" id="IPR016167">
    <property type="entry name" value="FAD-bd_PCMH_sub1"/>
</dbReference>
<keyword evidence="3" id="KW-0576">Peroxisome</keyword>
<dbReference type="GO" id="GO:0003885">
    <property type="term" value="F:D-arabinono-1,4-lactone oxidase activity"/>
    <property type="evidence" value="ECO:0007669"/>
    <property type="project" value="InterPro"/>
</dbReference>
<protein>
    <submittedName>
        <fullName evidence="5">Putative L-gulonolactone oxidase 6</fullName>
    </submittedName>
</protein>
<dbReference type="Gene3D" id="3.30.43.10">
    <property type="entry name" value="Uridine Diphospho-n-acetylenolpyruvylglucosamine Reductase, domain 2"/>
    <property type="match status" value="1"/>
</dbReference>
<dbReference type="GO" id="GO:0071949">
    <property type="term" value="F:FAD binding"/>
    <property type="evidence" value="ECO:0007669"/>
    <property type="project" value="InterPro"/>
</dbReference>
<dbReference type="PANTHER" id="PTHR43762">
    <property type="entry name" value="L-GULONOLACTONE OXIDASE"/>
    <property type="match status" value="1"/>
</dbReference>
<dbReference type="InterPro" id="IPR007173">
    <property type="entry name" value="ALO_C"/>
</dbReference>
<dbReference type="GO" id="GO:0016020">
    <property type="term" value="C:membrane"/>
    <property type="evidence" value="ECO:0007669"/>
    <property type="project" value="InterPro"/>
</dbReference>